<evidence type="ECO:0000256" key="2">
    <source>
        <dbReference type="SAM" id="MobiDB-lite"/>
    </source>
</evidence>
<dbReference type="Proteomes" id="UP001498771">
    <property type="component" value="Unassembled WGS sequence"/>
</dbReference>
<gene>
    <name evidence="4" type="ORF">BZA70DRAFT_282217</name>
</gene>
<dbReference type="GO" id="GO:0016301">
    <property type="term" value="F:kinase activity"/>
    <property type="evidence" value="ECO:0007669"/>
    <property type="project" value="UniProtKB-KW"/>
</dbReference>
<evidence type="ECO:0000256" key="1">
    <source>
        <dbReference type="ARBA" id="ARBA00009407"/>
    </source>
</evidence>
<comment type="caution">
    <text evidence="4">The sequence shown here is derived from an EMBL/GenBank/DDBJ whole genome shotgun (WGS) entry which is preliminary data.</text>
</comment>
<dbReference type="InterPro" id="IPR031567">
    <property type="entry name" value="CRIM_dom"/>
</dbReference>
<feature type="region of interest" description="Disordered" evidence="2">
    <location>
        <begin position="108"/>
        <end position="127"/>
    </location>
</feature>
<keyword evidence="4" id="KW-0418">Kinase</keyword>
<evidence type="ECO:0000313" key="4">
    <source>
        <dbReference type="EMBL" id="KAK7203844.1"/>
    </source>
</evidence>
<organism evidence="4 5">
    <name type="scientific">Myxozyma melibiosi</name>
    <dbReference type="NCBI Taxonomy" id="54550"/>
    <lineage>
        <taxon>Eukaryota</taxon>
        <taxon>Fungi</taxon>
        <taxon>Dikarya</taxon>
        <taxon>Ascomycota</taxon>
        <taxon>Saccharomycotina</taxon>
        <taxon>Lipomycetes</taxon>
        <taxon>Lipomycetales</taxon>
        <taxon>Lipomycetaceae</taxon>
        <taxon>Myxozyma</taxon>
    </lineage>
</organism>
<keyword evidence="5" id="KW-1185">Reference proteome</keyword>
<dbReference type="Pfam" id="PF16978">
    <property type="entry name" value="CRIM"/>
    <property type="match status" value="1"/>
</dbReference>
<sequence>MPARDKDRIPDVDQMLSTYITHQHKSAATTATIPDASPSSYSRLRYNYTYASDIGLAGNLDDKEGMTFLRSSSFRRGSSFDKRFNALWSDISMDDAIMEHEDLAASSSVVVGRPPSPSVVAGRPPSRSSSTSFSAAAAAAASSYSFSSPLPPLPPPEAFTPSPELFSLVDSPPRALTPLHPPVQLKSNLSALITASQAAEKNPFEIYTSASGVGELKPLRLKVYRPSSKLPKQPFDVVVKPYVTVADTIGYALYRYWEEKREPKLSDDEADVSKWTLHIVEDDGEPDLDFPALDRTRIISAFSFDEFALVEATPRQIAENRKLLGSA</sequence>
<comment type="similarity">
    <text evidence="1">Belongs to the SIN1 family.</text>
</comment>
<feature type="domain" description="CRIM" evidence="3">
    <location>
        <begin position="186"/>
        <end position="320"/>
    </location>
</feature>
<dbReference type="GeneID" id="90038758"/>
<reference evidence="4 5" key="1">
    <citation type="submission" date="2024-03" db="EMBL/GenBank/DDBJ databases">
        <title>Genome-scale model development and genomic sequencing of the oleaginous clade Lipomyces.</title>
        <authorList>
            <consortium name="Lawrence Berkeley National Laboratory"/>
            <person name="Czajka J.J."/>
            <person name="Han Y."/>
            <person name="Kim J."/>
            <person name="Mondo S.J."/>
            <person name="Hofstad B.A."/>
            <person name="Robles A."/>
            <person name="Haridas S."/>
            <person name="Riley R."/>
            <person name="LaButti K."/>
            <person name="Pangilinan J."/>
            <person name="Andreopoulos W."/>
            <person name="Lipzen A."/>
            <person name="Yan J."/>
            <person name="Wang M."/>
            <person name="Ng V."/>
            <person name="Grigoriev I.V."/>
            <person name="Spatafora J.W."/>
            <person name="Magnuson J.K."/>
            <person name="Baker S.E."/>
            <person name="Pomraning K.R."/>
        </authorList>
    </citation>
    <scope>NUCLEOTIDE SEQUENCE [LARGE SCALE GENOMIC DNA]</scope>
    <source>
        <strain evidence="4 5">Phaff 52-87</strain>
    </source>
</reference>
<evidence type="ECO:0000259" key="3">
    <source>
        <dbReference type="Pfam" id="PF16978"/>
    </source>
</evidence>
<dbReference type="InterPro" id="IPR008828">
    <property type="entry name" value="Sin1/Avo1"/>
</dbReference>
<accession>A0ABR1F1W7</accession>
<proteinExistence type="inferred from homology"/>
<keyword evidence="4" id="KW-0808">Transferase</keyword>
<evidence type="ECO:0000313" key="5">
    <source>
        <dbReference type="Proteomes" id="UP001498771"/>
    </source>
</evidence>
<dbReference type="EMBL" id="JBBJBU010000010">
    <property type="protein sequence ID" value="KAK7203844.1"/>
    <property type="molecule type" value="Genomic_DNA"/>
</dbReference>
<dbReference type="RefSeq" id="XP_064766877.1">
    <property type="nucleotide sequence ID" value="XM_064913246.1"/>
</dbReference>
<dbReference type="PANTHER" id="PTHR13335:SF1">
    <property type="entry name" value="TARGET OF RAPAMYCIN COMPLEX 2 SUBUNIT MAPKAP1"/>
    <property type="match status" value="1"/>
</dbReference>
<name>A0ABR1F1W7_9ASCO</name>
<dbReference type="PANTHER" id="PTHR13335">
    <property type="entry name" value="TARGET OF RAPAMYCIN COMPLEX 2 SUBUNIT MAPKAP1"/>
    <property type="match status" value="1"/>
</dbReference>
<protein>
    <submittedName>
        <fullName evidence="4">Stress-activated map kinase interacting protein 1-domain-containing protein</fullName>
    </submittedName>
</protein>